<sequence>MKTLPILLLPALFFACSTKDTPNAQDAIEKQILADIDAKPSILAKPVSQKLVSKVEVNVQYDKGPNLDYVYNYEYDLNGKIKAIKSNLKDIWTFSYQGNELIVSNGSGLINKKYTLDKSGLAQMDNFYYKDGYLWLSIGKEGFANTYSTEGNLIARRADGIKADYEYTEFPNTIRQEVVSPSSISLYAITRDNYLGNFSTNLLKRVQFSEGENVTLDYSYKFDAENRVKTMTIRRKSNMNGMGDATFQCVFSY</sequence>
<accession>A0A917DNS6</accession>
<dbReference type="AlphaFoldDB" id="A0A917DNS6"/>
<evidence type="ECO:0000313" key="1">
    <source>
        <dbReference type="EMBL" id="GGD54687.1"/>
    </source>
</evidence>
<gene>
    <name evidence="1" type="ORF">GCM10011514_18570</name>
</gene>
<organism evidence="1 2">
    <name type="scientific">Emticicia aquatilis</name>
    <dbReference type="NCBI Taxonomy" id="1537369"/>
    <lineage>
        <taxon>Bacteria</taxon>
        <taxon>Pseudomonadati</taxon>
        <taxon>Bacteroidota</taxon>
        <taxon>Cytophagia</taxon>
        <taxon>Cytophagales</taxon>
        <taxon>Leadbetterellaceae</taxon>
        <taxon>Emticicia</taxon>
    </lineage>
</organism>
<evidence type="ECO:0000313" key="2">
    <source>
        <dbReference type="Proteomes" id="UP000609064"/>
    </source>
</evidence>
<proteinExistence type="predicted"/>
<dbReference type="Proteomes" id="UP000609064">
    <property type="component" value="Unassembled WGS sequence"/>
</dbReference>
<protein>
    <recommendedName>
        <fullName evidence="3">DUF4595 domain-containing protein</fullName>
    </recommendedName>
</protein>
<keyword evidence="2" id="KW-1185">Reference proteome</keyword>
<reference evidence="1" key="2">
    <citation type="submission" date="2020-09" db="EMBL/GenBank/DDBJ databases">
        <authorList>
            <person name="Sun Q."/>
            <person name="Zhou Y."/>
        </authorList>
    </citation>
    <scope>NUCLEOTIDE SEQUENCE</scope>
    <source>
        <strain evidence="1">CGMCC 1.15958</strain>
    </source>
</reference>
<comment type="caution">
    <text evidence="1">The sequence shown here is derived from an EMBL/GenBank/DDBJ whole genome shotgun (WGS) entry which is preliminary data.</text>
</comment>
<dbReference type="RefSeq" id="WP_188765786.1">
    <property type="nucleotide sequence ID" value="NZ_BMKK01000003.1"/>
</dbReference>
<evidence type="ECO:0008006" key="3">
    <source>
        <dbReference type="Google" id="ProtNLM"/>
    </source>
</evidence>
<reference evidence="1" key="1">
    <citation type="journal article" date="2014" name="Int. J. Syst. Evol. Microbiol.">
        <title>Complete genome sequence of Corynebacterium casei LMG S-19264T (=DSM 44701T), isolated from a smear-ripened cheese.</title>
        <authorList>
            <consortium name="US DOE Joint Genome Institute (JGI-PGF)"/>
            <person name="Walter F."/>
            <person name="Albersmeier A."/>
            <person name="Kalinowski J."/>
            <person name="Ruckert C."/>
        </authorList>
    </citation>
    <scope>NUCLEOTIDE SEQUENCE</scope>
    <source>
        <strain evidence="1">CGMCC 1.15958</strain>
    </source>
</reference>
<dbReference type="PROSITE" id="PS51257">
    <property type="entry name" value="PROKAR_LIPOPROTEIN"/>
    <property type="match status" value="1"/>
</dbReference>
<dbReference type="EMBL" id="BMKK01000003">
    <property type="protein sequence ID" value="GGD54687.1"/>
    <property type="molecule type" value="Genomic_DNA"/>
</dbReference>
<name>A0A917DNS6_9BACT</name>